<dbReference type="Proteomes" id="UP000612746">
    <property type="component" value="Unassembled WGS sequence"/>
</dbReference>
<evidence type="ECO:0000259" key="3">
    <source>
        <dbReference type="PROSITE" id="PS51762"/>
    </source>
</evidence>
<evidence type="ECO:0000313" key="4">
    <source>
        <dbReference type="EMBL" id="KAG2175857.1"/>
    </source>
</evidence>
<gene>
    <name evidence="4" type="ORF">INT44_000335</name>
</gene>
<reference evidence="4" key="1">
    <citation type="submission" date="2020-12" db="EMBL/GenBank/DDBJ databases">
        <title>Metabolic potential, ecology and presence of endohyphal bacteria is reflected in genomic diversity of Mucoromycotina.</title>
        <authorList>
            <person name="Muszewska A."/>
            <person name="Okrasinska A."/>
            <person name="Steczkiewicz K."/>
            <person name="Drgas O."/>
            <person name="Orlowska M."/>
            <person name="Perlinska-Lenart U."/>
            <person name="Aleksandrzak-Piekarczyk T."/>
            <person name="Szatraj K."/>
            <person name="Zielenkiewicz U."/>
            <person name="Pilsyk S."/>
            <person name="Malc E."/>
            <person name="Mieczkowski P."/>
            <person name="Kruszewska J.S."/>
            <person name="Biernat P."/>
            <person name="Pawlowska J."/>
        </authorList>
    </citation>
    <scope>NUCLEOTIDE SEQUENCE</scope>
    <source>
        <strain evidence="4">WA0000051536</strain>
    </source>
</reference>
<dbReference type="GO" id="GO:0004553">
    <property type="term" value="F:hydrolase activity, hydrolyzing O-glycosyl compounds"/>
    <property type="evidence" value="ECO:0007669"/>
    <property type="project" value="InterPro"/>
</dbReference>
<feature type="chain" id="PRO_5034239686" description="GH16 domain-containing protein" evidence="2">
    <location>
        <begin position="24"/>
        <end position="382"/>
    </location>
</feature>
<dbReference type="PANTHER" id="PTHR10963:SF55">
    <property type="entry name" value="GLYCOSIDE HYDROLASE FAMILY 16 PROTEIN"/>
    <property type="match status" value="1"/>
</dbReference>
<dbReference type="AlphaFoldDB" id="A0A8H7PKR9"/>
<organism evidence="4 5">
    <name type="scientific">Umbelopsis vinacea</name>
    <dbReference type="NCBI Taxonomy" id="44442"/>
    <lineage>
        <taxon>Eukaryota</taxon>
        <taxon>Fungi</taxon>
        <taxon>Fungi incertae sedis</taxon>
        <taxon>Mucoromycota</taxon>
        <taxon>Mucoromycotina</taxon>
        <taxon>Umbelopsidomycetes</taxon>
        <taxon>Umbelopsidales</taxon>
        <taxon>Umbelopsidaceae</taxon>
        <taxon>Umbelopsis</taxon>
    </lineage>
</organism>
<accession>A0A8H7PKR9</accession>
<dbReference type="SUPFAM" id="SSF49899">
    <property type="entry name" value="Concanavalin A-like lectins/glucanases"/>
    <property type="match status" value="1"/>
</dbReference>
<comment type="similarity">
    <text evidence="1">Belongs to the glycosyl hydrolase 16 family.</text>
</comment>
<proteinExistence type="inferred from homology"/>
<dbReference type="InterPro" id="IPR050546">
    <property type="entry name" value="Glycosyl_Hydrlase_16"/>
</dbReference>
<feature type="signal peptide" evidence="2">
    <location>
        <begin position="1"/>
        <end position="23"/>
    </location>
</feature>
<dbReference type="Gene3D" id="2.60.120.200">
    <property type="match status" value="1"/>
</dbReference>
<sequence length="382" mass="43141">MVPKPFTLSLLAIIPAILSAVQASEGEPSNTDKNATALASSMCLMFEDQFEKFNLAHWKKSLTRNIFAARDHIEWRWKRYTNNRTNSFVEDGVLYLKPTFTANTIGEDTMKSGGRISLWGNDETSCTDNAAGGCERESLGDEGGNYLNPIQSAKIKLDRAFSVSYGKVEISARMPKGDWIWPAIWLMPRHSMYGAWPASGEIDIVETRGNVNYTYGNVTSAGSTLQWGPSMDLNAYMDTHVEVLVNSGNSFSDKFHVWGLEWNSTSLRTYVDNTTLLQVAFEKPFWERHTFPDWATNPWKGSETSAPFDQEFFLIMNVAVGGTNGYFPDDKNKPWKNADPRAVNKFWDRRKYWQPSWGSGNQAALAVDSVKIWTKDQSKCLK</sequence>
<evidence type="ECO:0000256" key="2">
    <source>
        <dbReference type="SAM" id="SignalP"/>
    </source>
</evidence>
<dbReference type="InterPro" id="IPR000757">
    <property type="entry name" value="Beta-glucanase-like"/>
</dbReference>
<keyword evidence="5" id="KW-1185">Reference proteome</keyword>
<keyword evidence="2" id="KW-0732">Signal</keyword>
<dbReference type="GO" id="GO:0005975">
    <property type="term" value="P:carbohydrate metabolic process"/>
    <property type="evidence" value="ECO:0007669"/>
    <property type="project" value="InterPro"/>
</dbReference>
<feature type="domain" description="GH16" evidence="3">
    <location>
        <begin position="73"/>
        <end position="378"/>
    </location>
</feature>
<protein>
    <recommendedName>
        <fullName evidence="3">GH16 domain-containing protein</fullName>
    </recommendedName>
</protein>
<comment type="caution">
    <text evidence="4">The sequence shown here is derived from an EMBL/GenBank/DDBJ whole genome shotgun (WGS) entry which is preliminary data.</text>
</comment>
<dbReference type="Pfam" id="PF00722">
    <property type="entry name" value="Glyco_hydro_16"/>
    <property type="match status" value="1"/>
</dbReference>
<dbReference type="PANTHER" id="PTHR10963">
    <property type="entry name" value="GLYCOSYL HYDROLASE-RELATED"/>
    <property type="match status" value="1"/>
</dbReference>
<name>A0A8H7PKR9_9FUNG</name>
<dbReference type="OrthoDB" id="4781at2759"/>
<dbReference type="PROSITE" id="PS51762">
    <property type="entry name" value="GH16_2"/>
    <property type="match status" value="1"/>
</dbReference>
<dbReference type="InterPro" id="IPR013320">
    <property type="entry name" value="ConA-like_dom_sf"/>
</dbReference>
<evidence type="ECO:0000256" key="1">
    <source>
        <dbReference type="ARBA" id="ARBA00006865"/>
    </source>
</evidence>
<dbReference type="EMBL" id="JAEPRA010000014">
    <property type="protein sequence ID" value="KAG2175857.1"/>
    <property type="molecule type" value="Genomic_DNA"/>
</dbReference>
<evidence type="ECO:0000313" key="5">
    <source>
        <dbReference type="Proteomes" id="UP000612746"/>
    </source>
</evidence>